<dbReference type="CDD" id="cd19075">
    <property type="entry name" value="AKR_AKR7A1-5"/>
    <property type="match status" value="1"/>
</dbReference>
<comment type="caution">
    <text evidence="3">The sequence shown here is derived from an EMBL/GenBank/DDBJ whole genome shotgun (WGS) entry which is preliminary data.</text>
</comment>
<feature type="domain" description="NADP-dependent oxidoreductase" evidence="2">
    <location>
        <begin position="21"/>
        <end position="312"/>
    </location>
</feature>
<evidence type="ECO:0000259" key="2">
    <source>
        <dbReference type="Pfam" id="PF00248"/>
    </source>
</evidence>
<evidence type="ECO:0000313" key="4">
    <source>
        <dbReference type="Proteomes" id="UP000623467"/>
    </source>
</evidence>
<dbReference type="Proteomes" id="UP000623467">
    <property type="component" value="Unassembled WGS sequence"/>
</dbReference>
<organism evidence="3 4">
    <name type="scientific">Mycena sanguinolenta</name>
    <dbReference type="NCBI Taxonomy" id="230812"/>
    <lineage>
        <taxon>Eukaryota</taxon>
        <taxon>Fungi</taxon>
        <taxon>Dikarya</taxon>
        <taxon>Basidiomycota</taxon>
        <taxon>Agaricomycotina</taxon>
        <taxon>Agaricomycetes</taxon>
        <taxon>Agaricomycetidae</taxon>
        <taxon>Agaricales</taxon>
        <taxon>Marasmiineae</taxon>
        <taxon>Mycenaceae</taxon>
        <taxon>Mycena</taxon>
    </lineage>
</organism>
<sequence>MSSTQKTALNVVLGARVDQVEDVEAALDLFVKHGHREVDTARIYARGTCEEILAKANWERKGLLIETKILPLYPRLPEVTGAHSLEDMRKTLMASLKALNTNKLDIWYLHAPDRSVPYEETLKAIDELYREGHFNRWGLSHYMAWEVVEIVGICKQNGYVPPSVYQGIYNAINRDVEAELFPALRKFGIAFYEFNPLAGGLLTDRYSTMDANVEGGSRFDSQGMAGQAYRARYWKPVFFDALKEVRAVAAAHGLTMAEVGFRWVSHSSFLRREHGDAVIIGGSSVKQIEENLVSLEKGPLPADVLTALDAAWAAVKGESSTYYKPW</sequence>
<dbReference type="GO" id="GO:0016491">
    <property type="term" value="F:oxidoreductase activity"/>
    <property type="evidence" value="ECO:0007669"/>
    <property type="project" value="UniProtKB-KW"/>
</dbReference>
<evidence type="ECO:0000256" key="1">
    <source>
        <dbReference type="ARBA" id="ARBA00023002"/>
    </source>
</evidence>
<dbReference type="Gene3D" id="3.20.20.100">
    <property type="entry name" value="NADP-dependent oxidoreductase domain"/>
    <property type="match status" value="1"/>
</dbReference>
<dbReference type="InterPro" id="IPR023210">
    <property type="entry name" value="NADP_OxRdtase_dom"/>
</dbReference>
<reference evidence="3" key="1">
    <citation type="submission" date="2020-05" db="EMBL/GenBank/DDBJ databases">
        <title>Mycena genomes resolve the evolution of fungal bioluminescence.</title>
        <authorList>
            <person name="Tsai I.J."/>
        </authorList>
    </citation>
    <scope>NUCLEOTIDE SEQUENCE</scope>
    <source>
        <strain evidence="3">160909Yilan</strain>
    </source>
</reference>
<gene>
    <name evidence="3" type="ORF">MSAN_00753400</name>
</gene>
<keyword evidence="4" id="KW-1185">Reference proteome</keyword>
<dbReference type="EMBL" id="JACAZH010000004">
    <property type="protein sequence ID" value="KAF7371179.1"/>
    <property type="molecule type" value="Genomic_DNA"/>
</dbReference>
<dbReference type="SUPFAM" id="SSF51430">
    <property type="entry name" value="NAD(P)-linked oxidoreductase"/>
    <property type="match status" value="1"/>
</dbReference>
<dbReference type="AlphaFoldDB" id="A0A8H6Z5Y4"/>
<accession>A0A8H6Z5Y4</accession>
<proteinExistence type="predicted"/>
<dbReference type="InterPro" id="IPR050523">
    <property type="entry name" value="AKR_Detox_Biosynth"/>
</dbReference>
<dbReference type="PANTHER" id="PTHR43364">
    <property type="entry name" value="NADH-SPECIFIC METHYLGLYOXAL REDUCTASE-RELATED"/>
    <property type="match status" value="1"/>
</dbReference>
<dbReference type="Pfam" id="PF00248">
    <property type="entry name" value="Aldo_ket_red"/>
    <property type="match status" value="1"/>
</dbReference>
<dbReference type="OrthoDB" id="2310150at2759"/>
<protein>
    <submittedName>
        <fullName evidence="3">Aflatoxin B1 aldehyde reductase member 3</fullName>
    </submittedName>
</protein>
<evidence type="ECO:0000313" key="3">
    <source>
        <dbReference type="EMBL" id="KAF7371179.1"/>
    </source>
</evidence>
<dbReference type="PANTHER" id="PTHR43364:SF4">
    <property type="entry name" value="NAD(P)-LINKED OXIDOREDUCTASE SUPERFAMILY PROTEIN"/>
    <property type="match status" value="1"/>
</dbReference>
<name>A0A8H6Z5Y4_9AGAR</name>
<dbReference type="InterPro" id="IPR036812">
    <property type="entry name" value="NAD(P)_OxRdtase_dom_sf"/>
</dbReference>
<keyword evidence="1" id="KW-0560">Oxidoreductase</keyword>